<comment type="caution">
    <text evidence="1">The sequence shown here is derived from an EMBL/GenBank/DDBJ whole genome shotgun (WGS) entry which is preliminary data.</text>
</comment>
<accession>A0A9Q6AC49</accession>
<dbReference type="RefSeq" id="WP_101859721.1">
    <property type="nucleotide sequence ID" value="NZ_CP070976.1"/>
</dbReference>
<sequence>MFTTYNEYDLLELFESEPISVSSDPLAEVFMYSIQDMKGFKLILTMDVYALECNLSLAFNELLVFESKFINVTQLKRCNSELFIYIHNEPKVKVIFKKQLGIIFINDRYECKDIRN</sequence>
<name>A0A9Q6AC49_9BACI</name>
<dbReference type="Proteomes" id="UP000234803">
    <property type="component" value="Unassembled WGS sequence"/>
</dbReference>
<proteinExistence type="predicted"/>
<evidence type="ECO:0000313" key="2">
    <source>
        <dbReference type="Proteomes" id="UP000234803"/>
    </source>
</evidence>
<dbReference type="EMBL" id="PGUV01000001">
    <property type="protein sequence ID" value="PLS09925.1"/>
    <property type="molecule type" value="Genomic_DNA"/>
</dbReference>
<reference evidence="1 2" key="1">
    <citation type="submission" date="2017-12" db="EMBL/GenBank/DDBJ databases">
        <title>Comparative Functional Genomics of Dry Heat Resistant strains isolated from the Viking Spacecraft.</title>
        <authorList>
            <person name="Seuylemezian A."/>
            <person name="Cooper K."/>
            <person name="Vaishampayan P."/>
        </authorList>
    </citation>
    <scope>NUCLEOTIDE SEQUENCE [LARGE SCALE GENOMIC DNA]</scope>
    <source>
        <strain evidence="1 2">V48-19</strain>
    </source>
</reference>
<organism evidence="1 2">
    <name type="scientific">Bacillus halotolerans</name>
    <dbReference type="NCBI Taxonomy" id="260554"/>
    <lineage>
        <taxon>Bacteria</taxon>
        <taxon>Bacillati</taxon>
        <taxon>Bacillota</taxon>
        <taxon>Bacilli</taxon>
        <taxon>Bacillales</taxon>
        <taxon>Bacillaceae</taxon>
        <taxon>Bacillus</taxon>
    </lineage>
</organism>
<dbReference type="AlphaFoldDB" id="A0A9Q6AC49"/>
<evidence type="ECO:0000313" key="1">
    <source>
        <dbReference type="EMBL" id="PLS09925.1"/>
    </source>
</evidence>
<protein>
    <submittedName>
        <fullName evidence="1">Uncharacterized protein</fullName>
    </submittedName>
</protein>
<gene>
    <name evidence="1" type="ORF">CUU63_01050</name>
</gene>